<dbReference type="OMA" id="GERDSEC"/>
<feature type="compositionally biased region" description="Basic residues" evidence="5">
    <location>
        <begin position="521"/>
        <end position="531"/>
    </location>
</feature>
<sequence>MEEDGPWELPRHVRKKENGHNRHSDDEVMDERKGNGNVTKFFITNLPPGCRPWDVADFFKVFGEVTGAYIARKPEKAGRKFGFISFKYVLDVKGMERALNGTKMGGYKIIAKLARFAKENVGLPLGASEGGGKVQPKQVHQIPIHNQSSFVKGKGKLSSELFHNDVNVPDPKCNPNVETSKTIEITDETLAFKDLIGCALVGRCKDLMTLRKLNEKFAEKRILGISLSYMGGLYMLVKFEDDVSCINFMMDQDCWKEWFSILDPWNNQSLPFERLAWVKVLGVPMHLADNDVLINIAEHFGKIVHGSQMEAGDGNMLVSWIGLLVGEGDRIHDHVTLRWKNKQFRVWIEEEINDWVPDSIGQVVIPVDGSSSSGSSKRDNMQNNDYTGDSDGNLFGSQVNRRSENMSVGEVSEKALEVNAVDVSVFQKNINEFNLEDIENDEEIGNLERNNDRMDVGNPEEVGKTQVLSDGAQGGNAGGAPNVEKEPQCGKGGSQVNVVPFLPRIIGPYFFNSLDHNLRPKCKSRKIRPRNKSSSQPGRSSPNSLDRPKKRLRDGGDFKFDLNVRGDNLGSSDHTPDPGDVQVHAPLEETQTPEFRCEFADLSSKNSEMDTGFEDLAGETEEVVKDTFEV</sequence>
<evidence type="ECO:0000259" key="6">
    <source>
        <dbReference type="PROSITE" id="PS50102"/>
    </source>
</evidence>
<feature type="region of interest" description="Disordered" evidence="5">
    <location>
        <begin position="466"/>
        <end position="491"/>
    </location>
</feature>
<evidence type="ECO:0000256" key="5">
    <source>
        <dbReference type="SAM" id="MobiDB-lite"/>
    </source>
</evidence>
<dbReference type="GO" id="GO:0008380">
    <property type="term" value="P:RNA splicing"/>
    <property type="evidence" value="ECO:0007669"/>
    <property type="project" value="UniProtKB-KW"/>
</dbReference>
<organism evidence="8 9">
    <name type="scientific">Helianthus annuus</name>
    <name type="common">Common sunflower</name>
    <dbReference type="NCBI Taxonomy" id="4232"/>
    <lineage>
        <taxon>Eukaryota</taxon>
        <taxon>Viridiplantae</taxon>
        <taxon>Streptophyta</taxon>
        <taxon>Embryophyta</taxon>
        <taxon>Tracheophyta</taxon>
        <taxon>Spermatophyta</taxon>
        <taxon>Magnoliopsida</taxon>
        <taxon>eudicotyledons</taxon>
        <taxon>Gunneridae</taxon>
        <taxon>Pentapetalae</taxon>
        <taxon>asterids</taxon>
        <taxon>campanulids</taxon>
        <taxon>Asterales</taxon>
        <taxon>Asteraceae</taxon>
        <taxon>Asteroideae</taxon>
        <taxon>Heliantheae alliance</taxon>
        <taxon>Heliantheae</taxon>
        <taxon>Helianthus</taxon>
    </lineage>
</organism>
<keyword evidence="9" id="KW-1185">Reference proteome</keyword>
<feature type="compositionally biased region" description="Basic and acidic residues" evidence="5">
    <location>
        <begin position="553"/>
        <end position="564"/>
    </location>
</feature>
<dbReference type="STRING" id="4232.A0A251TM86"/>
<keyword evidence="4" id="KW-0694">RNA-binding</keyword>
<dbReference type="Gene3D" id="3.30.70.330">
    <property type="match status" value="1"/>
</dbReference>
<dbReference type="InterPro" id="IPR050907">
    <property type="entry name" value="SRSF"/>
</dbReference>
<dbReference type="AlphaFoldDB" id="A0A251TM86"/>
<dbReference type="Gramene" id="mRNA:HanXRQr2_Chr10g0453061">
    <property type="protein sequence ID" value="CDS:HanXRQr2_Chr10g0453061.1"/>
    <property type="gene ID" value="HanXRQr2_Chr10g0453061"/>
</dbReference>
<dbReference type="Proteomes" id="UP000215914">
    <property type="component" value="Chromosome 10"/>
</dbReference>
<dbReference type="GO" id="GO:0005681">
    <property type="term" value="C:spliceosomal complex"/>
    <property type="evidence" value="ECO:0007669"/>
    <property type="project" value="UniProtKB-KW"/>
</dbReference>
<accession>A0A251TM86</accession>
<dbReference type="GO" id="GO:0016607">
    <property type="term" value="C:nuclear speck"/>
    <property type="evidence" value="ECO:0000318"/>
    <property type="project" value="GO_Central"/>
</dbReference>
<evidence type="ECO:0000313" key="8">
    <source>
        <dbReference type="EMBL" id="OTG12200.1"/>
    </source>
</evidence>
<proteinExistence type="predicted"/>
<dbReference type="SMART" id="SM00360">
    <property type="entry name" value="RRM"/>
    <property type="match status" value="1"/>
</dbReference>
<dbReference type="EMBL" id="MNCJ02000325">
    <property type="protein sequence ID" value="KAF5787460.1"/>
    <property type="molecule type" value="Genomic_DNA"/>
</dbReference>
<dbReference type="GO" id="GO:0006397">
    <property type="term" value="P:mRNA processing"/>
    <property type="evidence" value="ECO:0007669"/>
    <property type="project" value="UniProtKB-KW"/>
</dbReference>
<feature type="domain" description="RRM" evidence="6">
    <location>
        <begin position="39"/>
        <end position="116"/>
    </location>
</feature>
<keyword evidence="3" id="KW-0508">mRNA splicing</keyword>
<keyword evidence="1" id="KW-0507">mRNA processing</keyword>
<keyword evidence="2" id="KW-0747">Spliceosome</keyword>
<dbReference type="InParanoid" id="A0A251TM86"/>
<dbReference type="InterPro" id="IPR035979">
    <property type="entry name" value="RBD_domain_sf"/>
</dbReference>
<evidence type="ECO:0000313" key="7">
    <source>
        <dbReference type="EMBL" id="KAF5787460.1"/>
    </source>
</evidence>
<dbReference type="InterPro" id="IPR012677">
    <property type="entry name" value="Nucleotide-bd_a/b_plait_sf"/>
</dbReference>
<feature type="compositionally biased region" description="Acidic residues" evidence="5">
    <location>
        <begin position="611"/>
        <end position="621"/>
    </location>
</feature>
<evidence type="ECO:0000256" key="3">
    <source>
        <dbReference type="ARBA" id="ARBA00023187"/>
    </source>
</evidence>
<dbReference type="EMBL" id="CM007899">
    <property type="protein sequence ID" value="OTG12200.1"/>
    <property type="molecule type" value="Genomic_DNA"/>
</dbReference>
<feature type="compositionally biased region" description="Basic and acidic residues" evidence="5">
    <location>
        <begin position="16"/>
        <end position="32"/>
    </location>
</feature>
<dbReference type="GO" id="GO:0000381">
    <property type="term" value="P:regulation of alternative mRNA splicing, via spliceosome"/>
    <property type="evidence" value="ECO:0000318"/>
    <property type="project" value="GO_Central"/>
</dbReference>
<feature type="region of interest" description="Disordered" evidence="5">
    <location>
        <begin position="367"/>
        <end position="398"/>
    </location>
</feature>
<evidence type="ECO:0000256" key="1">
    <source>
        <dbReference type="ARBA" id="ARBA00022664"/>
    </source>
</evidence>
<evidence type="ECO:0000256" key="2">
    <source>
        <dbReference type="ARBA" id="ARBA00022728"/>
    </source>
</evidence>
<reference evidence="7" key="3">
    <citation type="submission" date="2020-06" db="EMBL/GenBank/DDBJ databases">
        <title>Helianthus annuus Genome sequencing and assembly Release 2.</title>
        <authorList>
            <person name="Gouzy J."/>
            <person name="Langlade N."/>
            <person name="Munos S."/>
        </authorList>
    </citation>
    <scope>NUCLEOTIDE SEQUENCE</scope>
    <source>
        <tissue evidence="7">Leaves</tissue>
    </source>
</reference>
<protein>
    <submittedName>
        <fullName evidence="8">Putative nucleotide-binding alpha-beta plait domain-containing protein</fullName>
    </submittedName>
    <submittedName>
        <fullName evidence="7">RNA recognition motif domain, nucleotide-binding alpha-beta plait domain superfamily</fullName>
    </submittedName>
</protein>
<evidence type="ECO:0000313" key="9">
    <source>
        <dbReference type="Proteomes" id="UP000215914"/>
    </source>
</evidence>
<feature type="region of interest" description="Disordered" evidence="5">
    <location>
        <begin position="608"/>
        <end position="630"/>
    </location>
</feature>
<feature type="region of interest" description="Disordered" evidence="5">
    <location>
        <begin position="1"/>
        <end position="32"/>
    </location>
</feature>
<feature type="compositionally biased region" description="Low complexity" evidence="5">
    <location>
        <begin position="532"/>
        <end position="544"/>
    </location>
</feature>
<reference evidence="7 9" key="1">
    <citation type="journal article" date="2017" name="Nature">
        <title>The sunflower genome provides insights into oil metabolism, flowering and Asterid evolution.</title>
        <authorList>
            <person name="Badouin H."/>
            <person name="Gouzy J."/>
            <person name="Grassa C.J."/>
            <person name="Murat F."/>
            <person name="Staton S.E."/>
            <person name="Cottret L."/>
            <person name="Lelandais-Briere C."/>
            <person name="Owens G.L."/>
            <person name="Carrere S."/>
            <person name="Mayjonade B."/>
            <person name="Legrand L."/>
            <person name="Gill N."/>
            <person name="Kane N.C."/>
            <person name="Bowers J.E."/>
            <person name="Hubner S."/>
            <person name="Bellec A."/>
            <person name="Berard A."/>
            <person name="Berges H."/>
            <person name="Blanchet N."/>
            <person name="Boniface M.C."/>
            <person name="Brunel D."/>
            <person name="Catrice O."/>
            <person name="Chaidir N."/>
            <person name="Claudel C."/>
            <person name="Donnadieu C."/>
            <person name="Faraut T."/>
            <person name="Fievet G."/>
            <person name="Helmstetter N."/>
            <person name="King M."/>
            <person name="Knapp S.J."/>
            <person name="Lai Z."/>
            <person name="Le Paslier M.C."/>
            <person name="Lippi Y."/>
            <person name="Lorenzon L."/>
            <person name="Mandel J.R."/>
            <person name="Marage G."/>
            <person name="Marchand G."/>
            <person name="Marquand E."/>
            <person name="Bret-Mestries E."/>
            <person name="Morien E."/>
            <person name="Nambeesan S."/>
            <person name="Nguyen T."/>
            <person name="Pegot-Espagnet P."/>
            <person name="Pouilly N."/>
            <person name="Raftis F."/>
            <person name="Sallet E."/>
            <person name="Schiex T."/>
            <person name="Thomas J."/>
            <person name="Vandecasteele C."/>
            <person name="Vares D."/>
            <person name="Vear F."/>
            <person name="Vautrin S."/>
            <person name="Crespi M."/>
            <person name="Mangin B."/>
            <person name="Burke J.M."/>
            <person name="Salse J."/>
            <person name="Munos S."/>
            <person name="Vincourt P."/>
            <person name="Rieseberg L.H."/>
            <person name="Langlade N.B."/>
        </authorList>
    </citation>
    <scope>NUCLEOTIDE SEQUENCE [LARGE SCALE GENOMIC DNA]</scope>
    <source>
        <strain evidence="9">cv. SF193</strain>
        <tissue evidence="7">Leaves</tissue>
    </source>
</reference>
<evidence type="ECO:0000256" key="4">
    <source>
        <dbReference type="PROSITE-ProRule" id="PRU00176"/>
    </source>
</evidence>
<dbReference type="GO" id="GO:0003729">
    <property type="term" value="F:mRNA binding"/>
    <property type="evidence" value="ECO:0000318"/>
    <property type="project" value="GO_Central"/>
</dbReference>
<dbReference type="Pfam" id="PF00076">
    <property type="entry name" value="RRM_1"/>
    <property type="match status" value="1"/>
</dbReference>
<name>A0A251TM86_HELAN</name>
<dbReference type="PANTHER" id="PTHR23147">
    <property type="entry name" value="SERINE/ARGININE RICH SPLICING FACTOR"/>
    <property type="match status" value="1"/>
</dbReference>
<gene>
    <name evidence="8" type="ORF">HannXRQ_Chr10g0307071</name>
    <name evidence="7" type="ORF">HanXRQr2_Chr10g0453061</name>
</gene>
<dbReference type="SUPFAM" id="SSF54928">
    <property type="entry name" value="RNA-binding domain, RBD"/>
    <property type="match status" value="1"/>
</dbReference>
<feature type="region of interest" description="Disordered" evidence="5">
    <location>
        <begin position="521"/>
        <end position="593"/>
    </location>
</feature>
<dbReference type="InterPro" id="IPR000504">
    <property type="entry name" value="RRM_dom"/>
</dbReference>
<dbReference type="CDD" id="cd00590">
    <property type="entry name" value="RRM_SF"/>
    <property type="match status" value="1"/>
</dbReference>
<reference evidence="8" key="2">
    <citation type="submission" date="2017-02" db="EMBL/GenBank/DDBJ databases">
        <title>Sunflower complete genome.</title>
        <authorList>
            <person name="Langlade N."/>
            <person name="Munos S."/>
        </authorList>
    </citation>
    <scope>NUCLEOTIDE SEQUENCE [LARGE SCALE GENOMIC DNA]</scope>
    <source>
        <tissue evidence="8">Leaves</tissue>
    </source>
</reference>
<dbReference type="PROSITE" id="PS50102">
    <property type="entry name" value="RRM"/>
    <property type="match status" value="1"/>
</dbReference>